<reference evidence="2 3" key="1">
    <citation type="submission" date="2013-08" db="EMBL/GenBank/DDBJ databases">
        <authorList>
            <person name="Weinstock G."/>
            <person name="Sodergren E."/>
            <person name="Wylie T."/>
            <person name="Fulton L."/>
            <person name="Fulton R."/>
            <person name="Fronick C."/>
            <person name="O'Laughlin M."/>
            <person name="Godfrey J."/>
            <person name="Miner T."/>
            <person name="Herter B."/>
            <person name="Appelbaum E."/>
            <person name="Cordes M."/>
            <person name="Lek S."/>
            <person name="Wollam A."/>
            <person name="Pepin K.H."/>
            <person name="Palsikar V.B."/>
            <person name="Mitreva M."/>
            <person name="Wilson R.K."/>
        </authorList>
    </citation>
    <scope>NUCLEOTIDE SEQUENCE [LARGE SCALE GENOMIC DNA]</scope>
    <source>
        <strain evidence="2 3">F0542</strain>
    </source>
</reference>
<feature type="region of interest" description="Disordered" evidence="1">
    <location>
        <begin position="1"/>
        <end position="41"/>
    </location>
</feature>
<evidence type="ECO:0000256" key="1">
    <source>
        <dbReference type="SAM" id="MobiDB-lite"/>
    </source>
</evidence>
<evidence type="ECO:0000313" key="2">
    <source>
        <dbReference type="EMBL" id="ERH22709.1"/>
    </source>
</evidence>
<proteinExistence type="predicted"/>
<gene>
    <name evidence="2" type="ORF">HMPREF1979_02286</name>
</gene>
<accession>U1QLP3</accession>
<sequence>MSPTTRKCRRRRRTSSSVIPISATGAHLAGWGATPMPQEGL</sequence>
<keyword evidence="3" id="KW-1185">Reference proteome</keyword>
<organism evidence="2 3">
    <name type="scientific">Actinomyces johnsonii F0542</name>
    <dbReference type="NCBI Taxonomy" id="1321818"/>
    <lineage>
        <taxon>Bacteria</taxon>
        <taxon>Bacillati</taxon>
        <taxon>Actinomycetota</taxon>
        <taxon>Actinomycetes</taxon>
        <taxon>Actinomycetales</taxon>
        <taxon>Actinomycetaceae</taxon>
        <taxon>Actinomyces</taxon>
    </lineage>
</organism>
<dbReference type="Proteomes" id="UP000016536">
    <property type="component" value="Unassembled WGS sequence"/>
</dbReference>
<protein>
    <submittedName>
        <fullName evidence="2">Uncharacterized protein</fullName>
    </submittedName>
</protein>
<dbReference type="EMBL" id="AWSE01000143">
    <property type="protein sequence ID" value="ERH22709.1"/>
    <property type="molecule type" value="Genomic_DNA"/>
</dbReference>
<name>U1QLP3_9ACTO</name>
<comment type="caution">
    <text evidence="2">The sequence shown here is derived from an EMBL/GenBank/DDBJ whole genome shotgun (WGS) entry which is preliminary data.</text>
</comment>
<evidence type="ECO:0000313" key="3">
    <source>
        <dbReference type="Proteomes" id="UP000016536"/>
    </source>
</evidence>
<feature type="compositionally biased region" description="Basic residues" evidence="1">
    <location>
        <begin position="1"/>
        <end position="14"/>
    </location>
</feature>
<dbReference type="AlphaFoldDB" id="U1QLP3"/>
<dbReference type="HOGENOM" id="CLU_3264500_0_0_11"/>